<feature type="compositionally biased region" description="Basic and acidic residues" evidence="2">
    <location>
        <begin position="767"/>
        <end position="783"/>
    </location>
</feature>
<feature type="coiled-coil region" evidence="1">
    <location>
        <begin position="560"/>
        <end position="601"/>
    </location>
</feature>
<feature type="compositionally biased region" description="Basic and acidic residues" evidence="2">
    <location>
        <begin position="820"/>
        <end position="829"/>
    </location>
</feature>
<feature type="compositionally biased region" description="Polar residues" evidence="2">
    <location>
        <begin position="280"/>
        <end position="299"/>
    </location>
</feature>
<accession>A0ABQ5L0M0</accession>
<feature type="region of interest" description="Disordered" evidence="2">
    <location>
        <begin position="919"/>
        <end position="979"/>
    </location>
</feature>
<proteinExistence type="predicted"/>
<evidence type="ECO:0000313" key="4">
    <source>
        <dbReference type="Proteomes" id="UP001057375"/>
    </source>
</evidence>
<name>A0ABQ5L0M0_9EUKA</name>
<dbReference type="Proteomes" id="UP001057375">
    <property type="component" value="Unassembled WGS sequence"/>
</dbReference>
<feature type="compositionally biased region" description="Basic and acidic residues" evidence="2">
    <location>
        <begin position="643"/>
        <end position="654"/>
    </location>
</feature>
<feature type="compositionally biased region" description="Basic and acidic residues" evidence="2">
    <location>
        <begin position="792"/>
        <end position="803"/>
    </location>
</feature>
<feature type="compositionally biased region" description="Polar residues" evidence="2">
    <location>
        <begin position="53"/>
        <end position="66"/>
    </location>
</feature>
<evidence type="ECO:0000256" key="2">
    <source>
        <dbReference type="SAM" id="MobiDB-lite"/>
    </source>
</evidence>
<evidence type="ECO:0000256" key="1">
    <source>
        <dbReference type="SAM" id="Coils"/>
    </source>
</evidence>
<gene>
    <name evidence="3" type="ORF">ADUPG1_009779</name>
</gene>
<protein>
    <submittedName>
        <fullName evidence="3">Uncharacterized protein</fullName>
    </submittedName>
</protein>
<feature type="coiled-coil region" evidence="1">
    <location>
        <begin position="853"/>
        <end position="905"/>
    </location>
</feature>
<feature type="region of interest" description="Disordered" evidence="2">
    <location>
        <begin position="272"/>
        <end position="334"/>
    </location>
</feature>
<sequence length="979" mass="110023">SSSTSSSASFPDHNSQLIGKSRISQTRSSYGATRSSSSSTSSTGKISSRQSKVVDSSTPALSNSKPNPGMVMEDGVIVDVVADLFDSQEELRILRQEVEKTIHINQFLRDKIVVFDEVNKSVSTSAYPTAHTFTHNPLHSIIVSTSQDVEVGEQDKGRKFVVRVKHSTDELPEKIVHYNFNNITQETFVPQFVKNMDKLSSIMISQDGSLGISREQSDDQSSPSSLDMRDEAFTHISTELRNVESIIHKLVEQANIVSAENSKLGLRKLPVNVPMEGSPVASTSSIGRGTKKSSSTMGPNSKKLDSRKDKPTGSKSSSNAAVVKSSPKKTLSRNLERMSTPLHSFLTSSVSLSSSLPLLGTVLNSTVKEYMNKDSLTQRMLAEVRKAECAGVDSSPSASLPRRYGMSSEHLIPSLESVISSISVLWALFWRVVCIEDVYRRRLSLCKEYIFRLCEATSETSALYVSAAGDAEHAAQCELDEIRSVYRDREGEMMRENTMLKMKLDVLESQLKEVKEDLSASLQNETRVRGIITTSENKKALAYKRRVDTLRNSQSRYKVREDLWRQLVEAQREYVRLTEELAQATVRAKEVEGQGKELEDHTMSRVTSLVSKRERVDAEATKLVQQLSQLFEGEKKRTTTGKESPEDKESKEDSETQEAVMAATNALKEELKNVESHNSSLSDKVGIQRDELCDMRIELEKEKTKCIHLNMRVEEEEKRRKDEIDNLGKVLVEARVELEGVRSENEKLAADLAAALQHIDILKDSEAPWSHRDKGSPKHDQRRLPSKQRKFRDRDTIEHDRRSASSSYIEGDTISGGRSHTPEELKNVESHNSSLSDKVGIQRDELCDMRIELEKEKTKCIHLNMRVEEEEKRRKDEIDNLGKVLVEARVELEGVRSENEKLAADLAAALQHIDILKDSEAPWSHRDKGSPKHDQRRLPSKQRKFRDRDTIEHDRRSASSSYIEGDTISGGRSHTPALS</sequence>
<feature type="compositionally biased region" description="Basic and acidic residues" evidence="2">
    <location>
        <begin position="302"/>
        <end position="312"/>
    </location>
</feature>
<dbReference type="EMBL" id="BQXS01011328">
    <property type="protein sequence ID" value="GKT36895.1"/>
    <property type="molecule type" value="Genomic_DNA"/>
</dbReference>
<reference evidence="3" key="1">
    <citation type="submission" date="2022-03" db="EMBL/GenBank/DDBJ databases">
        <title>Draft genome sequence of Aduncisulcus paluster, a free-living microaerophilic Fornicata.</title>
        <authorList>
            <person name="Yuyama I."/>
            <person name="Kume K."/>
            <person name="Tamura T."/>
            <person name="Inagaki Y."/>
            <person name="Hashimoto T."/>
        </authorList>
    </citation>
    <scope>NUCLEOTIDE SEQUENCE</scope>
    <source>
        <strain evidence="3">NY0171</strain>
    </source>
</reference>
<feature type="compositionally biased region" description="Polar residues" evidence="2">
    <location>
        <begin position="970"/>
        <end position="979"/>
    </location>
</feature>
<comment type="caution">
    <text evidence="3">The sequence shown here is derived from an EMBL/GenBank/DDBJ whole genome shotgun (WGS) entry which is preliminary data.</text>
</comment>
<feature type="coiled-coil region" evidence="1">
    <location>
        <begin position="497"/>
        <end position="524"/>
    </location>
</feature>
<feature type="compositionally biased region" description="Low complexity" evidence="2">
    <location>
        <begin position="26"/>
        <end position="51"/>
    </location>
</feature>
<feature type="compositionally biased region" description="Basic and acidic residues" evidence="2">
    <location>
        <begin position="919"/>
        <end position="937"/>
    </location>
</feature>
<evidence type="ECO:0000313" key="3">
    <source>
        <dbReference type="EMBL" id="GKT36895.1"/>
    </source>
</evidence>
<feature type="compositionally biased region" description="Polar residues" evidence="2">
    <location>
        <begin position="12"/>
        <end position="25"/>
    </location>
</feature>
<feature type="non-terminal residue" evidence="3">
    <location>
        <position position="1"/>
    </location>
</feature>
<keyword evidence="1" id="KW-0175">Coiled coil</keyword>
<feature type="coiled-coil region" evidence="1">
    <location>
        <begin position="664"/>
        <end position="751"/>
    </location>
</feature>
<feature type="region of interest" description="Disordered" evidence="2">
    <location>
        <begin position="1"/>
        <end position="69"/>
    </location>
</feature>
<feature type="region of interest" description="Disordered" evidence="2">
    <location>
        <begin position="632"/>
        <end position="658"/>
    </location>
</feature>
<organism evidence="3 4">
    <name type="scientific">Aduncisulcus paluster</name>
    <dbReference type="NCBI Taxonomy" id="2918883"/>
    <lineage>
        <taxon>Eukaryota</taxon>
        <taxon>Metamonada</taxon>
        <taxon>Carpediemonas-like organisms</taxon>
        <taxon>Aduncisulcus</taxon>
    </lineage>
</organism>
<feature type="compositionally biased region" description="Basic and acidic residues" evidence="2">
    <location>
        <begin position="946"/>
        <end position="957"/>
    </location>
</feature>
<keyword evidence="4" id="KW-1185">Reference proteome</keyword>
<feature type="region of interest" description="Disordered" evidence="2">
    <location>
        <begin position="767"/>
        <end position="836"/>
    </location>
</feature>
<feature type="compositionally biased region" description="Low complexity" evidence="2">
    <location>
        <begin position="314"/>
        <end position="325"/>
    </location>
</feature>